<protein>
    <recommendedName>
        <fullName evidence="5">MORN repeat-containing protein 1</fullName>
    </recommendedName>
</protein>
<dbReference type="SUPFAM" id="SSF82185">
    <property type="entry name" value="Histone H3 K4-specific methyltransferase SET7/9 N-terminal domain"/>
    <property type="match status" value="2"/>
</dbReference>
<evidence type="ECO:0000313" key="3">
    <source>
        <dbReference type="EMBL" id="KAK7115209.1"/>
    </source>
</evidence>
<dbReference type="EMBL" id="JBAMIC010000001">
    <property type="protein sequence ID" value="KAK7115209.1"/>
    <property type="molecule type" value="Genomic_DNA"/>
</dbReference>
<feature type="compositionally biased region" description="Polar residues" evidence="2">
    <location>
        <begin position="471"/>
        <end position="482"/>
    </location>
</feature>
<feature type="compositionally biased region" description="Polar residues" evidence="2">
    <location>
        <begin position="362"/>
        <end position="372"/>
    </location>
</feature>
<feature type="region of interest" description="Disordered" evidence="2">
    <location>
        <begin position="429"/>
        <end position="455"/>
    </location>
</feature>
<proteinExistence type="predicted"/>
<comment type="caution">
    <text evidence="3">The sequence shown here is derived from an EMBL/GenBank/DDBJ whole genome shotgun (WGS) entry which is preliminary data.</text>
</comment>
<evidence type="ECO:0000256" key="2">
    <source>
        <dbReference type="SAM" id="MobiDB-lite"/>
    </source>
</evidence>
<organism evidence="3 4">
    <name type="scientific">Littorina saxatilis</name>
    <dbReference type="NCBI Taxonomy" id="31220"/>
    <lineage>
        <taxon>Eukaryota</taxon>
        <taxon>Metazoa</taxon>
        <taxon>Spiralia</taxon>
        <taxon>Lophotrochozoa</taxon>
        <taxon>Mollusca</taxon>
        <taxon>Gastropoda</taxon>
        <taxon>Caenogastropoda</taxon>
        <taxon>Littorinimorpha</taxon>
        <taxon>Littorinoidea</taxon>
        <taxon>Littorinidae</taxon>
        <taxon>Littorina</taxon>
    </lineage>
</organism>
<sequence length="592" mass="66070">MATNTARREPYIGEKRNFKREGYGVYVYENQYFRYEGEWKNGKKHGHGKLLMKDGTYYEGQFVNGEINGHGFKYFSFSHCKYTGQFLDGEMHGYGVMQYKDGSIYEGHWHKNKKQGFGVLRTSSKAVYEGTFSGHQRNGEGSQTYDNGDRYEGYWVMDKRHGHGELYCADFSYYVGQFAEDMFHGEGKMQHASGMLYFGQWLHGFPSRLATKLKLIVEESPLVIRQGQPFKIAVKCLDDEDNEVEEDQGREIQVMAGFKYIPPKQGSVLFDMIEDVEEKPIPTPFGYEVVSYPLTDQLSEEEVTAEDDKGEKSARDDDGEGEGGDIAEAGEGEEEGGKEVTGLSMEDGTATDLMQPPEPAASPSQDPANTELATEGTGNPCAITPVETTPLPPPVSTRRTEGGYVEWNNLQLSPPPPLYRPFVALDEDKKSNKKLSLKDKFGKGSTGVPEGCEVDVTPAGSTLVAWESKVSKLSSVDNPSKQARSRKGSTSKSKSKKGSKVKDQEELIPTPEPVLELDEETPKIETVARPGEYVLMVQDVTNPPFLGTRLEPVFLMLKLKRPKKIIVKKPKWDTQRHIVAAMQARYSSGGDP</sequence>
<feature type="compositionally biased region" description="Acidic residues" evidence="2">
    <location>
        <begin position="317"/>
        <end position="336"/>
    </location>
</feature>
<feature type="compositionally biased region" description="Basic residues" evidence="2">
    <location>
        <begin position="483"/>
        <end position="499"/>
    </location>
</feature>
<dbReference type="PANTHER" id="PTHR23084">
    <property type="entry name" value="PHOSPHATIDYLINOSITOL-4-PHOSPHATE 5-KINASE RELATED"/>
    <property type="match status" value="1"/>
</dbReference>
<keyword evidence="4" id="KW-1185">Reference proteome</keyword>
<feature type="region of interest" description="Disordered" evidence="2">
    <location>
        <begin position="470"/>
        <end position="522"/>
    </location>
</feature>
<feature type="region of interest" description="Disordered" evidence="2">
    <location>
        <begin position="294"/>
        <end position="402"/>
    </location>
</feature>
<feature type="compositionally biased region" description="Basic and acidic residues" evidence="2">
    <location>
        <begin position="306"/>
        <end position="316"/>
    </location>
</feature>
<dbReference type="FunFam" id="2.20.110.10:FF:000002">
    <property type="entry name" value="Phosphatidylinositol 4-phosphate 5-kinase 8"/>
    <property type="match status" value="1"/>
</dbReference>
<dbReference type="SMART" id="SM00698">
    <property type="entry name" value="MORN"/>
    <property type="match status" value="8"/>
</dbReference>
<name>A0AAN9C1U8_9CAEN</name>
<dbReference type="Gene3D" id="2.20.110.10">
    <property type="entry name" value="Histone H3 K4-specific methyltransferase SET7/9 N-terminal domain"/>
    <property type="match status" value="3"/>
</dbReference>
<dbReference type="AlphaFoldDB" id="A0AAN9C1U8"/>
<dbReference type="PANTHER" id="PTHR23084:SF263">
    <property type="entry name" value="MORN REPEAT-CONTAINING PROTEIN 1"/>
    <property type="match status" value="1"/>
</dbReference>
<accession>A0AAN9C1U8</accession>
<keyword evidence="1" id="KW-0677">Repeat</keyword>
<dbReference type="Proteomes" id="UP001374579">
    <property type="component" value="Unassembled WGS sequence"/>
</dbReference>
<gene>
    <name evidence="3" type="ORF">V1264_001128</name>
</gene>
<dbReference type="InterPro" id="IPR003409">
    <property type="entry name" value="MORN"/>
</dbReference>
<evidence type="ECO:0008006" key="5">
    <source>
        <dbReference type="Google" id="ProtNLM"/>
    </source>
</evidence>
<feature type="compositionally biased region" description="Basic and acidic residues" evidence="2">
    <location>
        <begin position="429"/>
        <end position="442"/>
    </location>
</feature>
<reference evidence="3 4" key="1">
    <citation type="submission" date="2024-02" db="EMBL/GenBank/DDBJ databases">
        <title>Chromosome-scale genome assembly of the rough periwinkle Littorina saxatilis.</title>
        <authorList>
            <person name="De Jode A."/>
            <person name="Faria R."/>
            <person name="Formenti G."/>
            <person name="Sims Y."/>
            <person name="Smith T.P."/>
            <person name="Tracey A."/>
            <person name="Wood J.M.D."/>
            <person name="Zagrodzka Z.B."/>
            <person name="Johannesson K."/>
            <person name="Butlin R.K."/>
            <person name="Leder E.H."/>
        </authorList>
    </citation>
    <scope>NUCLEOTIDE SEQUENCE [LARGE SCALE GENOMIC DNA]</scope>
    <source>
        <strain evidence="3">Snail1</strain>
        <tissue evidence="3">Muscle</tissue>
    </source>
</reference>
<evidence type="ECO:0000256" key="1">
    <source>
        <dbReference type="ARBA" id="ARBA00022737"/>
    </source>
</evidence>
<dbReference type="Pfam" id="PF02493">
    <property type="entry name" value="MORN"/>
    <property type="match status" value="8"/>
</dbReference>
<evidence type="ECO:0000313" key="4">
    <source>
        <dbReference type="Proteomes" id="UP001374579"/>
    </source>
</evidence>